<sequence>MYGTLLIEVFNKLKEEHPEYSDTRSGEELSNIIEEITTKNGARDTYTGRTLRDKREEALGGDEVTFRLPIANALSNYLGYGNYSDYVTLKTKKAQTLKDRAQGFYSKHRAKSVGVLALLVILISWIGLEEKEQHWMAWKQDHYEEVPFNGEMFKIGELKMFNAKTIENLKRVDPNCQTIFFTGTDKPLIWYGKATNKEYEFFSARGDHPVTGKPLKPITRYMIKKYICP</sequence>
<dbReference type="Proteomes" id="UP000199138">
    <property type="component" value="Unassembled WGS sequence"/>
</dbReference>
<dbReference type="EMBL" id="FPBK01000006">
    <property type="protein sequence ID" value="SFU53167.1"/>
    <property type="molecule type" value="Genomic_DNA"/>
</dbReference>
<organism evidence="1 2">
    <name type="scientific">Pustulibacterium marinum</name>
    <dbReference type="NCBI Taxonomy" id="1224947"/>
    <lineage>
        <taxon>Bacteria</taxon>
        <taxon>Pseudomonadati</taxon>
        <taxon>Bacteroidota</taxon>
        <taxon>Flavobacteriia</taxon>
        <taxon>Flavobacteriales</taxon>
        <taxon>Flavobacteriaceae</taxon>
        <taxon>Pustulibacterium</taxon>
    </lineage>
</organism>
<proteinExistence type="predicted"/>
<evidence type="ECO:0000313" key="1">
    <source>
        <dbReference type="EMBL" id="SFU53167.1"/>
    </source>
</evidence>
<dbReference type="AlphaFoldDB" id="A0A1I7GXJ8"/>
<evidence type="ECO:0000313" key="2">
    <source>
        <dbReference type="Proteomes" id="UP000199138"/>
    </source>
</evidence>
<reference evidence="1 2" key="1">
    <citation type="submission" date="2016-10" db="EMBL/GenBank/DDBJ databases">
        <authorList>
            <person name="de Groot N.N."/>
        </authorList>
    </citation>
    <scope>NUCLEOTIDE SEQUENCE [LARGE SCALE GENOMIC DNA]</scope>
    <source>
        <strain evidence="1 2">CGMCC 1.12333</strain>
    </source>
</reference>
<dbReference type="OrthoDB" id="1340494at2"/>
<gene>
    <name evidence="1" type="ORF">SAMN05216480_10673</name>
</gene>
<accession>A0A1I7GXJ8</accession>
<keyword evidence="2" id="KW-1185">Reference proteome</keyword>
<protein>
    <submittedName>
        <fullName evidence="1">Uncharacterized protein</fullName>
    </submittedName>
</protein>
<dbReference type="RefSeq" id="WP_093024970.1">
    <property type="nucleotide sequence ID" value="NZ_FPBK01000006.1"/>
</dbReference>
<name>A0A1I7GXJ8_9FLAO</name>